<dbReference type="Proteomes" id="UP000294684">
    <property type="component" value="Unassembled WGS sequence"/>
</dbReference>
<keyword evidence="3" id="KW-1185">Reference proteome</keyword>
<keyword evidence="1" id="KW-1133">Transmembrane helix</keyword>
<dbReference type="OrthoDB" id="342233at2"/>
<keyword evidence="1" id="KW-0472">Membrane</keyword>
<accession>A0A4R8MZR1</accession>
<feature type="transmembrane region" description="Helical" evidence="1">
    <location>
        <begin position="376"/>
        <end position="393"/>
    </location>
</feature>
<feature type="transmembrane region" description="Helical" evidence="1">
    <location>
        <begin position="259"/>
        <end position="279"/>
    </location>
</feature>
<feature type="transmembrane region" description="Helical" evidence="1">
    <location>
        <begin position="216"/>
        <end position="247"/>
    </location>
</feature>
<feature type="transmembrane region" description="Helical" evidence="1">
    <location>
        <begin position="400"/>
        <end position="420"/>
    </location>
</feature>
<name>A0A4R8MZR1_LEPME</name>
<comment type="caution">
    <text evidence="2">The sequence shown here is derived from an EMBL/GenBank/DDBJ whole genome shotgun (WGS) entry which is preliminary data.</text>
</comment>
<evidence type="ECO:0008006" key="4">
    <source>
        <dbReference type="Google" id="ProtNLM"/>
    </source>
</evidence>
<organism evidence="2 3">
    <name type="scientific">Leptospira meyeri</name>
    <dbReference type="NCBI Taxonomy" id="29508"/>
    <lineage>
        <taxon>Bacteria</taxon>
        <taxon>Pseudomonadati</taxon>
        <taxon>Spirochaetota</taxon>
        <taxon>Spirochaetia</taxon>
        <taxon>Leptospirales</taxon>
        <taxon>Leptospiraceae</taxon>
        <taxon>Leptospira</taxon>
    </lineage>
</organism>
<gene>
    <name evidence="2" type="ORF">CLV96_1471</name>
</gene>
<evidence type="ECO:0000256" key="1">
    <source>
        <dbReference type="SAM" id="Phobius"/>
    </source>
</evidence>
<evidence type="ECO:0000313" key="2">
    <source>
        <dbReference type="EMBL" id="TDY72476.1"/>
    </source>
</evidence>
<feature type="transmembrane region" description="Helical" evidence="1">
    <location>
        <begin position="169"/>
        <end position="187"/>
    </location>
</feature>
<protein>
    <recommendedName>
        <fullName evidence="4">Dolichyl-phosphate-mannose--protein mannosyltransferase</fullName>
    </recommendedName>
</protein>
<reference evidence="2 3" key="1">
    <citation type="submission" date="2019-03" db="EMBL/GenBank/DDBJ databases">
        <title>Genomic Encyclopedia of Archaeal and Bacterial Type Strains, Phase II (KMG-II): from individual species to whole genera.</title>
        <authorList>
            <person name="Goeker M."/>
        </authorList>
    </citation>
    <scope>NUCLEOTIDE SEQUENCE [LARGE SCALE GENOMIC DNA]</scope>
    <source>
        <strain evidence="2 3">DSM 21537</strain>
    </source>
</reference>
<feature type="transmembrane region" description="Helical" evidence="1">
    <location>
        <begin position="139"/>
        <end position="157"/>
    </location>
</feature>
<evidence type="ECO:0000313" key="3">
    <source>
        <dbReference type="Proteomes" id="UP000294684"/>
    </source>
</evidence>
<dbReference type="EMBL" id="SORO01000001">
    <property type="protein sequence ID" value="TDY72476.1"/>
    <property type="molecule type" value="Genomic_DNA"/>
</dbReference>
<dbReference type="STRING" id="1193051.LEP1GSC017_2482"/>
<feature type="transmembrane region" description="Helical" evidence="1">
    <location>
        <begin position="30"/>
        <end position="49"/>
    </location>
</feature>
<dbReference type="AlphaFoldDB" id="A0A4R8MZR1"/>
<sequence>MKTAFLFFPYLFLLVCQFLPNPPWFFPADSFVYCIVALFFIFLQSLVLYGKTKGFVFFKNLEQYKYPDWIIAFIFFICLVLFPIRNMDWGDGLLLLETNLLETKLFGFQFTLDEILETVLHSLVSNFLSYLGFSDDPRISYTFLSQLAGIAVIFGFLWTAKENLKSNSLSILILLSSGGILLNFGYAENYTLVTANHLLLYIFVSKYVKTPQNNDLLLYGATILVAVSMLFHLVSGYLVFLLVYLWYFHSPKEKKIKHLVICSLIGFTILLPWFLYFLFFHDPSIDRNSTHLIHPPFYPKNRLISLNHIKEILSVLYWNVSIPSLFLLYQFFFSRTEWKNFLKRPESKVIIVAILAFFLHGFFHNPQLGFPADWDLMGFYWLPITFLAHQFWIQSKTIHLEWIPVFLFGTVVVLISATNLNRTNSEKELLWEVTKTTIHSYVAENRTYINTLSKDDKKFFAKGDFLFYKGQTITNQLCDFPEKLDIIREMKAHRANWKKGFEDEKFRSKAILGQFLTEATKTNIKYIKSLEANKICHPQL</sequence>
<dbReference type="RefSeq" id="WP_004785047.1">
    <property type="nucleotide sequence ID" value="NZ_RQGE01000030.1"/>
</dbReference>
<keyword evidence="1" id="KW-0812">Transmembrane</keyword>
<feature type="transmembrane region" description="Helical" evidence="1">
    <location>
        <begin position="69"/>
        <end position="87"/>
    </location>
</feature>
<proteinExistence type="predicted"/>
<feature type="transmembrane region" description="Helical" evidence="1">
    <location>
        <begin position="345"/>
        <end position="364"/>
    </location>
</feature>
<feature type="transmembrane region" description="Helical" evidence="1">
    <location>
        <begin position="315"/>
        <end position="333"/>
    </location>
</feature>
<dbReference type="GeneID" id="79826790"/>